<dbReference type="Proteomes" id="UP000887565">
    <property type="component" value="Unplaced"/>
</dbReference>
<protein>
    <submittedName>
        <fullName evidence="2">Uncharacterized protein</fullName>
    </submittedName>
</protein>
<evidence type="ECO:0000313" key="1">
    <source>
        <dbReference type="Proteomes" id="UP000887565"/>
    </source>
</evidence>
<name>A0A915JCS8_ROMCU</name>
<dbReference type="WBParaSite" id="nRc.2.0.1.t24284-RA">
    <property type="protein sequence ID" value="nRc.2.0.1.t24284-RA"/>
    <property type="gene ID" value="nRc.2.0.1.g24284"/>
</dbReference>
<accession>A0A915JCS8</accession>
<dbReference type="AlphaFoldDB" id="A0A915JCS8"/>
<sequence length="130" mass="14421">MENECKPVVDKLVNLLNETLTRATNSLKPMSPDDTVTLIDTSCGYGYEFLKCMQPNLVKKCGTNVEKLILDTFDIATDTVIRIVAYLKTILSKNANITVKSSAVKCQKAKNDIELTIGLLKKPGKGQMYF</sequence>
<keyword evidence="1" id="KW-1185">Reference proteome</keyword>
<organism evidence="1 2">
    <name type="scientific">Romanomermis culicivorax</name>
    <name type="common">Nematode worm</name>
    <dbReference type="NCBI Taxonomy" id="13658"/>
    <lineage>
        <taxon>Eukaryota</taxon>
        <taxon>Metazoa</taxon>
        <taxon>Ecdysozoa</taxon>
        <taxon>Nematoda</taxon>
        <taxon>Enoplea</taxon>
        <taxon>Dorylaimia</taxon>
        <taxon>Mermithida</taxon>
        <taxon>Mermithoidea</taxon>
        <taxon>Mermithidae</taxon>
        <taxon>Romanomermis</taxon>
    </lineage>
</organism>
<reference evidence="2" key="1">
    <citation type="submission" date="2022-11" db="UniProtKB">
        <authorList>
            <consortium name="WormBaseParasite"/>
        </authorList>
    </citation>
    <scope>IDENTIFICATION</scope>
</reference>
<proteinExistence type="predicted"/>
<evidence type="ECO:0000313" key="2">
    <source>
        <dbReference type="WBParaSite" id="nRc.2.0.1.t24284-RA"/>
    </source>
</evidence>